<evidence type="ECO:0000256" key="6">
    <source>
        <dbReference type="ARBA" id="ARBA00023242"/>
    </source>
</evidence>
<dbReference type="InterPro" id="IPR039999">
    <property type="entry name" value="LYAR"/>
</dbReference>
<dbReference type="PROSITE" id="PS51804">
    <property type="entry name" value="ZF_C2HC_LYAR"/>
    <property type="match status" value="2"/>
</dbReference>
<feature type="domain" description="Zinc finger C2H2 LYAR-type" evidence="10">
    <location>
        <begin position="30"/>
        <end position="57"/>
    </location>
</feature>
<feature type="region of interest" description="Disordered" evidence="9">
    <location>
        <begin position="195"/>
        <end position="271"/>
    </location>
</feature>
<dbReference type="Proteomes" id="UP000756921">
    <property type="component" value="Unassembled WGS sequence"/>
</dbReference>
<keyword evidence="4 8" id="KW-0863">Zinc-finger</keyword>
<dbReference type="PANTHER" id="PTHR13100:SF10">
    <property type="entry name" value="CELL GROWTH-REGULATING NUCLEOLAR PROTEIN"/>
    <property type="match status" value="1"/>
</dbReference>
<keyword evidence="5" id="KW-0862">Zinc</keyword>
<dbReference type="GO" id="GO:0005730">
    <property type="term" value="C:nucleolus"/>
    <property type="evidence" value="ECO:0007669"/>
    <property type="project" value="TreeGrafter"/>
</dbReference>
<evidence type="ECO:0000256" key="2">
    <source>
        <dbReference type="ARBA" id="ARBA00022723"/>
    </source>
</evidence>
<keyword evidence="3" id="KW-0677">Repeat</keyword>
<dbReference type="GO" id="GO:0003677">
    <property type="term" value="F:DNA binding"/>
    <property type="evidence" value="ECO:0007669"/>
    <property type="project" value="InterPro"/>
</dbReference>
<accession>A0A9P6KLC3</accession>
<keyword evidence="2" id="KW-0479">Metal-binding</keyword>
<proteinExistence type="inferred from homology"/>
<dbReference type="InterPro" id="IPR036236">
    <property type="entry name" value="Znf_C2H2_sf"/>
</dbReference>
<evidence type="ECO:0000256" key="7">
    <source>
        <dbReference type="ARBA" id="ARBA00061084"/>
    </source>
</evidence>
<evidence type="ECO:0000313" key="12">
    <source>
        <dbReference type="Proteomes" id="UP000756921"/>
    </source>
</evidence>
<feature type="compositionally biased region" description="Polar residues" evidence="9">
    <location>
        <begin position="225"/>
        <end position="235"/>
    </location>
</feature>
<feature type="compositionally biased region" description="Basic and acidic residues" evidence="9">
    <location>
        <begin position="400"/>
        <end position="424"/>
    </location>
</feature>
<dbReference type="GO" id="GO:0008270">
    <property type="term" value="F:zinc ion binding"/>
    <property type="evidence" value="ECO:0007669"/>
    <property type="project" value="UniProtKB-KW"/>
</dbReference>
<sequence length="548" mass="62684">MVSFSCEGCGDVLTKKKLDPHRNQCYGASYTCLDCMVHFDGTSYRAHTSCITEDQKYQGKLYREPKQNKKQQQQQPQHHKKDSVQQHSQALVPRNAYVEDAADADNNAVAIVDAPPRAPTPPPAAHSLGYKEQAALPDVNVFDFLDTSETPAPARTRAPIDESRMIEDSMPPAYQENEPKTAATDVMKFQVPDDEEFTGNGFAYGDEPVRPSNERFDSSYDIREQNPQYSYTTPAPKSKHSRTKSRDKNVDTTISKSERKRKRNSPAELDISLVRAQEEKDTAMAEAPPILHSGLTGGLNRLLHSSQFPPTPDHSGDWVENSPLSPMKRAKQGASKALLRAHKDFELQQEKARKAEMKEERAREKEERKERERGRDRERKERKEIKASTALVKIRPKMKRRDDSERSGHKHREGGERRRRRETDSSGSPPRPRKTVKAIEYRRSESQSSAPDNDGQLIVRHNGDVVPVRTEHEARAELFMSFINKGPESERGMSINKTLKRYHRERHDYDHHVSKADEEKELWKSLRLKRNDRGEIVLFFSPPDMEAA</sequence>
<dbReference type="EMBL" id="WJXW01000014">
    <property type="protein sequence ID" value="KAF9730690.1"/>
    <property type="molecule type" value="Genomic_DNA"/>
</dbReference>
<feature type="compositionally biased region" description="Basic and acidic residues" evidence="9">
    <location>
        <begin position="341"/>
        <end position="386"/>
    </location>
</feature>
<evidence type="ECO:0000256" key="5">
    <source>
        <dbReference type="ARBA" id="ARBA00022833"/>
    </source>
</evidence>
<reference evidence="11" key="1">
    <citation type="journal article" date="2020" name="Mol. Plant Microbe Interact.">
        <title>Genome Sequence of the Biocontrol Agent Coniothyrium minitans strain Conio (IMI 134523).</title>
        <authorList>
            <person name="Patel D."/>
            <person name="Shittu T.A."/>
            <person name="Baroncelli R."/>
            <person name="Muthumeenakshi S."/>
            <person name="Osborne T.H."/>
            <person name="Janganan T.K."/>
            <person name="Sreenivasaprasad S."/>
        </authorList>
    </citation>
    <scope>NUCLEOTIDE SEQUENCE</scope>
    <source>
        <strain evidence="11">Conio</strain>
    </source>
</reference>
<comment type="similarity">
    <text evidence="7">Belongs to the UPF0743 family.</text>
</comment>
<evidence type="ECO:0000256" key="4">
    <source>
        <dbReference type="ARBA" id="ARBA00022771"/>
    </source>
</evidence>
<keyword evidence="12" id="KW-1185">Reference proteome</keyword>
<dbReference type="Gene3D" id="3.30.1490.490">
    <property type="match status" value="1"/>
</dbReference>
<dbReference type="AlphaFoldDB" id="A0A9P6KLC3"/>
<feature type="region of interest" description="Disordered" evidence="9">
    <location>
        <begin position="64"/>
        <end position="90"/>
    </location>
</feature>
<name>A0A9P6KLC3_9PLEO</name>
<keyword evidence="6" id="KW-0539">Nucleus</keyword>
<evidence type="ECO:0000259" key="10">
    <source>
        <dbReference type="Pfam" id="PF08790"/>
    </source>
</evidence>
<protein>
    <submittedName>
        <fullName evidence="11">LYAR-type C2HC zinc finger</fullName>
    </submittedName>
</protein>
<dbReference type="SUPFAM" id="SSF57667">
    <property type="entry name" value="beta-beta-alpha zinc fingers"/>
    <property type="match status" value="2"/>
</dbReference>
<feature type="compositionally biased region" description="Basic and acidic residues" evidence="9">
    <location>
        <begin position="207"/>
        <end position="224"/>
    </location>
</feature>
<organism evidence="11 12">
    <name type="scientific">Paraphaeosphaeria minitans</name>
    <dbReference type="NCBI Taxonomy" id="565426"/>
    <lineage>
        <taxon>Eukaryota</taxon>
        <taxon>Fungi</taxon>
        <taxon>Dikarya</taxon>
        <taxon>Ascomycota</taxon>
        <taxon>Pezizomycotina</taxon>
        <taxon>Dothideomycetes</taxon>
        <taxon>Pleosporomycetidae</taxon>
        <taxon>Pleosporales</taxon>
        <taxon>Massarineae</taxon>
        <taxon>Didymosphaeriaceae</taxon>
        <taxon>Paraphaeosphaeria</taxon>
    </lineage>
</organism>
<dbReference type="InterPro" id="IPR014898">
    <property type="entry name" value="Znf_C2H2_LYAR"/>
</dbReference>
<dbReference type="GO" id="GO:0000122">
    <property type="term" value="P:negative regulation of transcription by RNA polymerase II"/>
    <property type="evidence" value="ECO:0007669"/>
    <property type="project" value="TreeGrafter"/>
</dbReference>
<dbReference type="OrthoDB" id="21474at2759"/>
<comment type="caution">
    <text evidence="11">The sequence shown here is derived from an EMBL/GenBank/DDBJ whole genome shotgun (WGS) entry which is preliminary data.</text>
</comment>
<evidence type="ECO:0000256" key="9">
    <source>
        <dbReference type="SAM" id="MobiDB-lite"/>
    </source>
</evidence>
<feature type="region of interest" description="Disordered" evidence="9">
    <location>
        <begin position="302"/>
        <end position="458"/>
    </location>
</feature>
<comment type="subcellular location">
    <subcellularLocation>
        <location evidence="1">Nucleus</location>
    </subcellularLocation>
</comment>
<evidence type="ECO:0000256" key="8">
    <source>
        <dbReference type="PROSITE-ProRule" id="PRU01145"/>
    </source>
</evidence>
<dbReference type="PANTHER" id="PTHR13100">
    <property type="entry name" value="CELL GROWTH-REGULATING NUCLEOLAR PROTEIN LYAR"/>
    <property type="match status" value="1"/>
</dbReference>
<gene>
    <name evidence="11" type="ORF">PMIN01_11559</name>
</gene>
<dbReference type="GO" id="GO:0006364">
    <property type="term" value="P:rRNA processing"/>
    <property type="evidence" value="ECO:0007669"/>
    <property type="project" value="TreeGrafter"/>
</dbReference>
<evidence type="ECO:0000256" key="3">
    <source>
        <dbReference type="ARBA" id="ARBA00022737"/>
    </source>
</evidence>
<evidence type="ECO:0000256" key="1">
    <source>
        <dbReference type="ARBA" id="ARBA00004123"/>
    </source>
</evidence>
<dbReference type="FunFam" id="3.30.1490.490:FF:000001">
    <property type="entry name" value="cell growth-regulating nucleolar protein-like"/>
    <property type="match status" value="1"/>
</dbReference>
<evidence type="ECO:0000313" key="11">
    <source>
        <dbReference type="EMBL" id="KAF9730690.1"/>
    </source>
</evidence>
<dbReference type="Pfam" id="PF08790">
    <property type="entry name" value="zf-LYAR"/>
    <property type="match status" value="1"/>
</dbReference>